<dbReference type="CDD" id="cd00622">
    <property type="entry name" value="PLPDE_III_ODC"/>
    <property type="match status" value="1"/>
</dbReference>
<keyword evidence="4" id="KW-0620">Polyamine biosynthesis</keyword>
<feature type="non-terminal residue" evidence="9">
    <location>
        <position position="1"/>
    </location>
</feature>
<evidence type="ECO:0000256" key="1">
    <source>
        <dbReference type="ARBA" id="ARBA00001933"/>
    </source>
</evidence>
<dbReference type="FunFam" id="2.40.37.10:FF:000043">
    <property type="entry name" value="Ornithine decarboxylase, putative"/>
    <property type="match status" value="1"/>
</dbReference>
<dbReference type="SUPFAM" id="SSF50621">
    <property type="entry name" value="Alanine racemase C-terminal domain-like"/>
    <property type="match status" value="1"/>
</dbReference>
<dbReference type="Gene3D" id="2.40.37.10">
    <property type="entry name" value="Lyase, Ornithine Decarboxylase, Chain A, domain 1"/>
    <property type="match status" value="1"/>
</dbReference>
<evidence type="ECO:0000313" key="9">
    <source>
        <dbReference type="EMBL" id="JAP71197.1"/>
    </source>
</evidence>
<evidence type="ECO:0000256" key="3">
    <source>
        <dbReference type="ARBA" id="ARBA00022898"/>
    </source>
</evidence>
<feature type="active site" description="Proton donor" evidence="7">
    <location>
        <position position="286"/>
    </location>
</feature>
<dbReference type="SUPFAM" id="SSF51419">
    <property type="entry name" value="PLP-binding barrel"/>
    <property type="match status" value="1"/>
</dbReference>
<evidence type="ECO:0000256" key="7">
    <source>
        <dbReference type="PIRSR" id="PIRSR600183-50"/>
    </source>
</evidence>
<dbReference type="EMBL" id="GEFM01004599">
    <property type="protein sequence ID" value="JAP71197.1"/>
    <property type="molecule type" value="mRNA"/>
</dbReference>
<proteinExistence type="evidence at transcript level"/>
<dbReference type="Pfam" id="PF02784">
    <property type="entry name" value="Orn_Arg_deC_N"/>
    <property type="match status" value="1"/>
</dbReference>
<dbReference type="GO" id="GO:0033387">
    <property type="term" value="P:putrescine biosynthetic process from arginine, via ornithine"/>
    <property type="evidence" value="ECO:0007669"/>
    <property type="project" value="TreeGrafter"/>
</dbReference>
<comment type="cofactor">
    <cofactor evidence="1 7">
        <name>pyridoxal 5'-phosphate</name>
        <dbReference type="ChEBI" id="CHEBI:597326"/>
    </cofactor>
</comment>
<keyword evidence="5" id="KW-0456">Lyase</keyword>
<feature type="modified residue" description="N6-(pyridoxal phosphate)lysine" evidence="7">
    <location>
        <position position="3"/>
    </location>
</feature>
<dbReference type="Gene3D" id="3.20.20.10">
    <property type="entry name" value="Alanine racemase"/>
    <property type="match status" value="1"/>
</dbReference>
<dbReference type="GO" id="GO:0004586">
    <property type="term" value="F:ornithine decarboxylase activity"/>
    <property type="evidence" value="ECO:0007669"/>
    <property type="project" value="TreeGrafter"/>
</dbReference>
<dbReference type="FunFam" id="3.20.20.10:FF:000005">
    <property type="entry name" value="Ornithine decarboxylase"/>
    <property type="match status" value="1"/>
</dbReference>
<dbReference type="InterPro" id="IPR000183">
    <property type="entry name" value="Orn/DAP/Arg_de-COase"/>
</dbReference>
<comment type="function">
    <text evidence="6">Catalyzes the first and rate-limiting step of polyamine biosynthesis that converts ornithine into putrescine, which is the precursor for the polyamines, spermidine and spermine. Polyamines are essential for cell proliferation and are implicated in cellular processes, ranging from DNA replication to apoptosis.</text>
</comment>
<evidence type="ECO:0000259" key="8">
    <source>
        <dbReference type="Pfam" id="PF02784"/>
    </source>
</evidence>
<dbReference type="InterPro" id="IPR002433">
    <property type="entry name" value="Orn_de-COase"/>
</dbReference>
<sequence>AVKCNSDPVVLRTLNSQGVNFDCSNKGEIKMVLDMGVTPDRIVYANTVKCTSHLRFAEKHGVTLMTFDSEEELSKINDKNARLLLRIAASEYGSHQTMNAKYGSYPHEVEKLMELAFFKGLNVVGVSFHVGCSFTHAEIFAQTIAEARAVFDIGARIGFSMTLLDIGGGFPGGVRKLDRFKQVAETIKCAMDEHFPLSSGVQIIGEPGQFFVTSAYTLVTKVIAKRRKDVTIDGVAHRHENIFINESKYNCIPRDLYPFMDITYMPLSPPHDRPREVLTTLWAATCNPMDCILDKQPFFEVDVDEWMLMDNMGAYTLVLACGFNGFGFPPIKYIASVDDAAVVKKIVGSMSVRSGYGHLEQVVKVRRSRNKRPQVAFEPTEIFDVPERAKIEFWA</sequence>
<accession>A0A131XWZ5</accession>
<reference evidence="9" key="1">
    <citation type="submission" date="2016-02" db="EMBL/GenBank/DDBJ databases">
        <title>RNAseq analyses of the midgut from blood- or serum-fed Ixodes ricinus ticks.</title>
        <authorList>
            <person name="Perner J."/>
            <person name="Provaznik J."/>
            <person name="Schrenkova J."/>
            <person name="Urbanova V."/>
            <person name="Ribeiro J.M."/>
            <person name="Kopacek P."/>
        </authorList>
    </citation>
    <scope>NUCLEOTIDE SEQUENCE</scope>
    <source>
        <tissue evidence="9">Gut</tissue>
    </source>
</reference>
<dbReference type="PANTHER" id="PTHR11482:SF6">
    <property type="entry name" value="ORNITHINE DECARBOXYLASE 1-RELATED"/>
    <property type="match status" value="1"/>
</dbReference>
<dbReference type="GO" id="GO:0005737">
    <property type="term" value="C:cytoplasm"/>
    <property type="evidence" value="ECO:0007669"/>
    <property type="project" value="TreeGrafter"/>
</dbReference>
<name>A0A131XWZ5_IXORI</name>
<organism evidence="9">
    <name type="scientific">Ixodes ricinus</name>
    <name type="common">Common tick</name>
    <name type="synonym">Acarus ricinus</name>
    <dbReference type="NCBI Taxonomy" id="34613"/>
    <lineage>
        <taxon>Eukaryota</taxon>
        <taxon>Metazoa</taxon>
        <taxon>Ecdysozoa</taxon>
        <taxon>Arthropoda</taxon>
        <taxon>Chelicerata</taxon>
        <taxon>Arachnida</taxon>
        <taxon>Acari</taxon>
        <taxon>Parasitiformes</taxon>
        <taxon>Ixodida</taxon>
        <taxon>Ixodoidea</taxon>
        <taxon>Ixodidae</taxon>
        <taxon>Ixodinae</taxon>
        <taxon>Ixodes</taxon>
    </lineage>
</organism>
<dbReference type="InterPro" id="IPR029066">
    <property type="entry name" value="PLP-binding_barrel"/>
</dbReference>
<dbReference type="PRINTS" id="PR01182">
    <property type="entry name" value="ORNDCRBXLASE"/>
</dbReference>
<dbReference type="AlphaFoldDB" id="A0A131XWZ5"/>
<protein>
    <submittedName>
        <fullName evidence="9">Putative ornithine decarboxylase</fullName>
    </submittedName>
</protein>
<evidence type="ECO:0000256" key="2">
    <source>
        <dbReference type="ARBA" id="ARBA00008872"/>
    </source>
</evidence>
<dbReference type="InterPro" id="IPR022644">
    <property type="entry name" value="De-COase2_N"/>
</dbReference>
<evidence type="ECO:0000256" key="4">
    <source>
        <dbReference type="ARBA" id="ARBA00023115"/>
    </source>
</evidence>
<dbReference type="PRINTS" id="PR01179">
    <property type="entry name" value="ODADCRBXLASE"/>
</dbReference>
<dbReference type="PANTHER" id="PTHR11482">
    <property type="entry name" value="ARGININE/DIAMINOPIMELATE/ORNITHINE DECARBOXYLASE"/>
    <property type="match status" value="1"/>
</dbReference>
<dbReference type="InterPro" id="IPR009006">
    <property type="entry name" value="Ala_racemase/Decarboxylase_C"/>
</dbReference>
<evidence type="ECO:0000256" key="6">
    <source>
        <dbReference type="ARBA" id="ARBA00037173"/>
    </source>
</evidence>
<keyword evidence="3 7" id="KW-0663">Pyridoxal phosphate</keyword>
<feature type="domain" description="Orn/DAP/Arg decarboxylase 2 N-terminal" evidence="8">
    <location>
        <begin position="1"/>
        <end position="212"/>
    </location>
</feature>
<comment type="similarity">
    <text evidence="2">Belongs to the Orn/Lys/Arg decarboxylase class-II family.</text>
</comment>
<evidence type="ECO:0000256" key="5">
    <source>
        <dbReference type="ARBA" id="ARBA00023239"/>
    </source>
</evidence>